<gene>
    <name evidence="4" type="ORF">KK1_028100</name>
</gene>
<dbReference type="InterPro" id="IPR013083">
    <property type="entry name" value="Znf_RING/FYVE/PHD"/>
</dbReference>
<dbReference type="SUPFAM" id="SSF57850">
    <property type="entry name" value="RING/U-box"/>
    <property type="match status" value="1"/>
</dbReference>
<dbReference type="OMA" id="PKKGNCC"/>
<protein>
    <submittedName>
        <fullName evidence="4">Protein neuralized</fullName>
    </submittedName>
</protein>
<dbReference type="AlphaFoldDB" id="A0A151S5S5"/>
<dbReference type="GO" id="GO:0008270">
    <property type="term" value="F:zinc ion binding"/>
    <property type="evidence" value="ECO:0007669"/>
    <property type="project" value="UniProtKB-KW"/>
</dbReference>
<dbReference type="CDD" id="cd16647">
    <property type="entry name" value="mRING-HC-C3HC5_NEU1"/>
    <property type="match status" value="1"/>
</dbReference>
<feature type="compositionally biased region" description="Low complexity" evidence="2">
    <location>
        <begin position="166"/>
        <end position="175"/>
    </location>
</feature>
<feature type="domain" description="RING-type" evidence="3">
    <location>
        <begin position="725"/>
        <end position="764"/>
    </location>
</feature>
<accession>A0A151S5S5</accession>
<name>A0A151S5S5_CAJCA</name>
<proteinExistence type="predicted"/>
<dbReference type="InterPro" id="IPR001841">
    <property type="entry name" value="Znf_RING"/>
</dbReference>
<sequence length="777" mass="89023">MASSEVEIASSSPFGCVLRDRNHREACRESNVKGTHNAATFQRNINNFVIDLNTCMAVSSDSTTNENNNSSSSDSNNNNSKQRKSPKNNHLERLCLTRSKTTSSSTSEESSSETRNMGASSLVQIWEKRLNKSGMSKTNMSVDRITSSSSPNAVNENESENESENENANAFSVEEQCFDGPSNEEPFPDWDSSDHSVSPGGRSEKDRVSVADIIRKLTTTKQNQSPTPSFVDENEHEGINFSLRIRGRQAYNELLMHMENDRHREVNNLAERGAVSRFAQRGRIQAVLRLRLLQREVAANDPSRQKSTESEVNNNRQPPGGSAIIMQLRERFSSGAELRTPVQTEVANARSPQRETVNNTPQLNNSATTKQLRKDKSNKTAYVKALHHDSKETTEATTTMIDSNLNDMVDRAETSNQQNAVAKSSNDKTVNEEEASNRQYVETSYLETVEEEPINENYSESSYDDEIEDEVEDIDHNCDETNYDWISEISRPRSYWEERRQEWYREMLETGSHNEDIRTLLERRTVSSFLSSDFREKMDRLMESHRGTQTHLVNIQDQQEDSQGEEEEERRNQDEEEEEEEDEDNADEQEQEQEKEHEEESLISGSYHGVGDYSNRSSSWSYRDNETGDDFDRVDSTSPQTYQSRSFYPDSRQSPSTTHHSIEMELMYDLRGQMEQLYQEISELRKTIKGCVDMQMQLQQSMNQEVHPVKKEEKKPHKTPKKGNCCVCYEMKVDSVLYRCGHMCACLKCANELQWNSGKCPICRAKIVDVVRVYVDN</sequence>
<dbReference type="EMBL" id="KQ483461">
    <property type="protein sequence ID" value="KYP50117.1"/>
    <property type="molecule type" value="Genomic_DNA"/>
</dbReference>
<feature type="compositionally biased region" description="Acidic residues" evidence="2">
    <location>
        <begin position="558"/>
        <end position="591"/>
    </location>
</feature>
<keyword evidence="1" id="KW-0862">Zinc</keyword>
<feature type="compositionally biased region" description="Low complexity" evidence="2">
    <location>
        <begin position="60"/>
        <end position="80"/>
    </location>
</feature>
<reference evidence="4" key="1">
    <citation type="journal article" date="2012" name="Nat. Biotechnol.">
        <title>Draft genome sequence of pigeonpea (Cajanus cajan), an orphan legume crop of resource-poor farmers.</title>
        <authorList>
            <person name="Varshney R.K."/>
            <person name="Chen W."/>
            <person name="Li Y."/>
            <person name="Bharti A.K."/>
            <person name="Saxena R.K."/>
            <person name="Schlueter J.A."/>
            <person name="Donoghue M.T."/>
            <person name="Azam S."/>
            <person name="Fan G."/>
            <person name="Whaley A.M."/>
            <person name="Farmer A.D."/>
            <person name="Sheridan J."/>
            <person name="Iwata A."/>
            <person name="Tuteja R."/>
            <person name="Penmetsa R.V."/>
            <person name="Wu W."/>
            <person name="Upadhyaya H.D."/>
            <person name="Yang S.P."/>
            <person name="Shah T."/>
            <person name="Saxena K.B."/>
            <person name="Michael T."/>
            <person name="McCombie W.R."/>
            <person name="Yang B."/>
            <person name="Zhang G."/>
            <person name="Yang H."/>
            <person name="Wang J."/>
            <person name="Spillane C."/>
            <person name="Cook D.R."/>
            <person name="May G.D."/>
            <person name="Xu X."/>
            <person name="Jackson S.A."/>
        </authorList>
    </citation>
    <scope>NUCLEOTIDE SEQUENCE [LARGE SCALE GENOMIC DNA]</scope>
</reference>
<feature type="compositionally biased region" description="Low complexity" evidence="2">
    <location>
        <begin position="147"/>
        <end position="156"/>
    </location>
</feature>
<feature type="region of interest" description="Disordered" evidence="2">
    <location>
        <begin position="414"/>
        <end position="438"/>
    </location>
</feature>
<dbReference type="Gramene" id="C.cajan_27472.t">
    <property type="protein sequence ID" value="C.cajan_27472.t"/>
    <property type="gene ID" value="C.cajan_27472"/>
</dbReference>
<evidence type="ECO:0000256" key="1">
    <source>
        <dbReference type="PROSITE-ProRule" id="PRU00175"/>
    </source>
</evidence>
<dbReference type="PANTHER" id="PTHR47820">
    <property type="entry name" value="BNAC05G24000D PROTEIN"/>
    <property type="match status" value="1"/>
</dbReference>
<dbReference type="Proteomes" id="UP000075243">
    <property type="component" value="Unassembled WGS sequence"/>
</dbReference>
<dbReference type="Pfam" id="PF13920">
    <property type="entry name" value="zf-C3HC4_3"/>
    <property type="match status" value="1"/>
</dbReference>
<evidence type="ECO:0000313" key="5">
    <source>
        <dbReference type="Proteomes" id="UP000075243"/>
    </source>
</evidence>
<dbReference type="PROSITE" id="PS50089">
    <property type="entry name" value="ZF_RING_2"/>
    <property type="match status" value="1"/>
</dbReference>
<evidence type="ECO:0000313" key="4">
    <source>
        <dbReference type="EMBL" id="KYP50117.1"/>
    </source>
</evidence>
<dbReference type="Gene3D" id="3.30.40.10">
    <property type="entry name" value="Zinc/RING finger domain, C3HC4 (zinc finger)"/>
    <property type="match status" value="1"/>
</dbReference>
<keyword evidence="1" id="KW-0863">Zinc-finger</keyword>
<keyword evidence="5" id="KW-1185">Reference proteome</keyword>
<feature type="region of interest" description="Disordered" evidence="2">
    <location>
        <begin position="60"/>
        <end position="206"/>
    </location>
</feature>
<feature type="compositionally biased region" description="Basic and acidic residues" evidence="2">
    <location>
        <begin position="623"/>
        <end position="635"/>
    </location>
</feature>
<evidence type="ECO:0000256" key="2">
    <source>
        <dbReference type="SAM" id="MobiDB-lite"/>
    </source>
</evidence>
<feature type="compositionally biased region" description="Polar residues" evidence="2">
    <location>
        <begin position="133"/>
        <end position="146"/>
    </location>
</feature>
<dbReference type="STRING" id="3821.A0A151S5S5"/>
<organism evidence="4 5">
    <name type="scientific">Cajanus cajan</name>
    <name type="common">Pigeon pea</name>
    <name type="synonym">Cajanus indicus</name>
    <dbReference type="NCBI Taxonomy" id="3821"/>
    <lineage>
        <taxon>Eukaryota</taxon>
        <taxon>Viridiplantae</taxon>
        <taxon>Streptophyta</taxon>
        <taxon>Embryophyta</taxon>
        <taxon>Tracheophyta</taxon>
        <taxon>Spermatophyta</taxon>
        <taxon>Magnoliopsida</taxon>
        <taxon>eudicotyledons</taxon>
        <taxon>Gunneridae</taxon>
        <taxon>Pentapetalae</taxon>
        <taxon>rosids</taxon>
        <taxon>fabids</taxon>
        <taxon>Fabales</taxon>
        <taxon>Fabaceae</taxon>
        <taxon>Papilionoideae</taxon>
        <taxon>50 kb inversion clade</taxon>
        <taxon>NPAAA clade</taxon>
        <taxon>indigoferoid/millettioid clade</taxon>
        <taxon>Phaseoleae</taxon>
        <taxon>Cajanus</taxon>
    </lineage>
</organism>
<feature type="region of interest" description="Disordered" evidence="2">
    <location>
        <begin position="341"/>
        <end position="378"/>
    </location>
</feature>
<feature type="compositionally biased region" description="Polar residues" evidence="2">
    <location>
        <begin position="341"/>
        <end position="370"/>
    </location>
</feature>
<feature type="compositionally biased region" description="Polar residues" evidence="2">
    <location>
        <begin position="636"/>
        <end position="658"/>
    </location>
</feature>
<keyword evidence="1" id="KW-0479">Metal-binding</keyword>
<feature type="compositionally biased region" description="Polar residues" evidence="2">
    <location>
        <begin position="414"/>
        <end position="424"/>
    </location>
</feature>
<evidence type="ECO:0000259" key="3">
    <source>
        <dbReference type="PROSITE" id="PS50089"/>
    </source>
</evidence>
<feature type="region of interest" description="Disordered" evidence="2">
    <location>
        <begin position="299"/>
        <end position="321"/>
    </location>
</feature>
<dbReference type="PANTHER" id="PTHR47820:SF3">
    <property type="entry name" value="OS07G0499800 PROTEIN"/>
    <property type="match status" value="1"/>
</dbReference>
<feature type="region of interest" description="Disordered" evidence="2">
    <location>
        <begin position="546"/>
        <end position="658"/>
    </location>
</feature>